<keyword evidence="2" id="KW-1185">Reference proteome</keyword>
<organism evidence="1 2">
    <name type="scientific">Clostridium thermosuccinogenes</name>
    <dbReference type="NCBI Taxonomy" id="84032"/>
    <lineage>
        <taxon>Bacteria</taxon>
        <taxon>Bacillati</taxon>
        <taxon>Bacillota</taxon>
        <taxon>Clostridia</taxon>
        <taxon>Eubacteriales</taxon>
        <taxon>Clostridiaceae</taxon>
        <taxon>Clostridium</taxon>
    </lineage>
</organism>
<proteinExistence type="predicted"/>
<sequence>MDRLKYAYRDQPEKALALVERWAKQEIEGCKILSTTGITLYTPDGLKNYNALWTRDYTYMIEYAGEYIPLEDILACNEYLLEHAREGDCWLPDRVYANGTTAYAAGDMPQGMENLDNNSFIVIAMDCALNRMEPEGAKELFVKWEKVIMTALDSLPKDENGLIWNDPQCPHSPYGFTDCIQKTGSLMKESLLLWRAYRIMAKWQSKFNLPSDVSVKAAKKIENVLVDMFKNDDGMFNAATVDCKQTDVWGSCYAVSIGFPMPEKLKASIADYLAANYEGLVQFGQLRHTAPGTCWEKLLLPVKQGEYQNGAYWATPTSWFIDALYDYYPDLARTTLEDIITYFENMGIFECINGSYQKLNHYVVSATNILPSARKLLKNKI</sequence>
<gene>
    <name evidence="1" type="ORF">CDQ84_10090</name>
</gene>
<dbReference type="Gene3D" id="1.50.10.10">
    <property type="match status" value="1"/>
</dbReference>
<dbReference type="RefSeq" id="WP_103081616.1">
    <property type="nucleotide sequence ID" value="NZ_CP021850.1"/>
</dbReference>
<dbReference type="KEGG" id="cthd:CDO33_10490"/>
<dbReference type="InterPro" id="IPR012341">
    <property type="entry name" value="6hp_glycosidase-like_sf"/>
</dbReference>
<dbReference type="EMBL" id="NIOJ01000023">
    <property type="protein sequence ID" value="PNT98880.1"/>
    <property type="molecule type" value="Genomic_DNA"/>
</dbReference>
<name>A0A2K2FE08_9CLOT</name>
<dbReference type="SUPFAM" id="SSF48208">
    <property type="entry name" value="Six-hairpin glycosidases"/>
    <property type="match status" value="1"/>
</dbReference>
<dbReference type="Proteomes" id="UP000236151">
    <property type="component" value="Unassembled WGS sequence"/>
</dbReference>
<dbReference type="GO" id="GO:0005975">
    <property type="term" value="P:carbohydrate metabolic process"/>
    <property type="evidence" value="ECO:0007669"/>
    <property type="project" value="InterPro"/>
</dbReference>
<dbReference type="OrthoDB" id="1398488at2"/>
<reference evidence="1 2" key="1">
    <citation type="submission" date="2017-06" db="EMBL/GenBank/DDBJ databases">
        <title>Investigating the central metabolism of Clostridium thermosuccinogenes.</title>
        <authorList>
            <person name="Koendjbiharie J.G."/>
            <person name="van Kranenburg R."/>
        </authorList>
    </citation>
    <scope>NUCLEOTIDE SEQUENCE [LARGE SCALE GENOMIC DNA]</scope>
    <source>
        <strain evidence="1 2">DSM 5806</strain>
    </source>
</reference>
<evidence type="ECO:0000313" key="1">
    <source>
        <dbReference type="EMBL" id="PNT98880.1"/>
    </source>
</evidence>
<dbReference type="InterPro" id="IPR008928">
    <property type="entry name" value="6-hairpin_glycosidase_sf"/>
</dbReference>
<protein>
    <recommendedName>
        <fullName evidence="3">Alpha-L-rhamnosidase six-hairpin glycosidase domain-containing protein</fullName>
    </recommendedName>
</protein>
<dbReference type="AlphaFoldDB" id="A0A2K2FE08"/>
<evidence type="ECO:0008006" key="3">
    <source>
        <dbReference type="Google" id="ProtNLM"/>
    </source>
</evidence>
<evidence type="ECO:0000313" key="2">
    <source>
        <dbReference type="Proteomes" id="UP000236151"/>
    </source>
</evidence>
<accession>A0A2K2FE08</accession>
<comment type="caution">
    <text evidence="1">The sequence shown here is derived from an EMBL/GenBank/DDBJ whole genome shotgun (WGS) entry which is preliminary data.</text>
</comment>